<feature type="region of interest" description="Disordered" evidence="4">
    <location>
        <begin position="137"/>
        <end position="180"/>
    </location>
</feature>
<dbReference type="PANTHER" id="PTHR31917">
    <property type="entry name" value="AGENET DOMAIN-CONTAINING PROTEIN-RELATED"/>
    <property type="match status" value="1"/>
</dbReference>
<dbReference type="EMBL" id="CM029050">
    <property type="protein sequence ID" value="KAG2564731.1"/>
    <property type="molecule type" value="Genomic_DNA"/>
</dbReference>
<reference evidence="6" key="1">
    <citation type="submission" date="2020-05" db="EMBL/GenBank/DDBJ databases">
        <title>WGS assembly of Panicum virgatum.</title>
        <authorList>
            <person name="Lovell J.T."/>
            <person name="Jenkins J."/>
            <person name="Shu S."/>
            <person name="Juenger T.E."/>
            <person name="Schmutz J."/>
        </authorList>
    </citation>
    <scope>NUCLEOTIDE SEQUENCE</scope>
    <source>
        <strain evidence="6">AP13</strain>
    </source>
</reference>
<dbReference type="Pfam" id="PF05266">
    <property type="entry name" value="DUF724"/>
    <property type="match status" value="1"/>
</dbReference>
<accession>A0A8T0PQS7</accession>
<comment type="caution">
    <text evidence="6">The sequence shown here is derived from an EMBL/GenBank/DDBJ whole genome shotgun (WGS) entry which is preliminary data.</text>
</comment>
<feature type="coiled-coil region" evidence="3">
    <location>
        <begin position="578"/>
        <end position="651"/>
    </location>
</feature>
<dbReference type="Proteomes" id="UP000823388">
    <property type="component" value="Chromosome 7N"/>
</dbReference>
<evidence type="ECO:0000313" key="6">
    <source>
        <dbReference type="EMBL" id="KAG2564731.1"/>
    </source>
</evidence>
<keyword evidence="7" id="KW-1185">Reference proteome</keyword>
<organism evidence="6 7">
    <name type="scientific">Panicum virgatum</name>
    <name type="common">Blackwell switchgrass</name>
    <dbReference type="NCBI Taxonomy" id="38727"/>
    <lineage>
        <taxon>Eukaryota</taxon>
        <taxon>Viridiplantae</taxon>
        <taxon>Streptophyta</taxon>
        <taxon>Embryophyta</taxon>
        <taxon>Tracheophyta</taxon>
        <taxon>Spermatophyta</taxon>
        <taxon>Magnoliopsida</taxon>
        <taxon>Liliopsida</taxon>
        <taxon>Poales</taxon>
        <taxon>Poaceae</taxon>
        <taxon>PACMAD clade</taxon>
        <taxon>Panicoideae</taxon>
        <taxon>Panicodae</taxon>
        <taxon>Paniceae</taxon>
        <taxon>Panicinae</taxon>
        <taxon>Panicum</taxon>
        <taxon>Panicum sect. Hiantes</taxon>
    </lineage>
</organism>
<feature type="domain" description="Agenet-like" evidence="5">
    <location>
        <begin position="15"/>
        <end position="71"/>
    </location>
</feature>
<keyword evidence="2" id="KW-0341">Growth regulation</keyword>
<dbReference type="InterPro" id="IPR007930">
    <property type="entry name" value="DUF724"/>
</dbReference>
<name>A0A8T0PQS7_PANVG</name>
<gene>
    <name evidence="6" type="ORF">PVAP13_7NG052089</name>
</gene>
<dbReference type="PANTHER" id="PTHR31917:SF74">
    <property type="entry name" value="EXPRESSED PROTEIN"/>
    <property type="match status" value="1"/>
</dbReference>
<dbReference type="Pfam" id="PF05641">
    <property type="entry name" value="Agenet"/>
    <property type="match status" value="1"/>
</dbReference>
<proteinExistence type="predicted"/>
<evidence type="ECO:0000256" key="4">
    <source>
        <dbReference type="SAM" id="MobiDB-lite"/>
    </source>
</evidence>
<evidence type="ECO:0000256" key="2">
    <source>
        <dbReference type="ARBA" id="ARBA00022604"/>
    </source>
</evidence>
<sequence>MAVRPSRVVRVYEVGDKVEVGRDWNVYGYSWFPATVARVIDGLSYLVEYFDLEDDDKKAVEYLHWRFIRPAVEHLPSAYCDGAWSPGVVRRAVGEGEFEVCVADKKGELLVTKLVELLKPHYKWNGKQWKIVPAKRQTKLRRSLSGKSPSSPVDATSSGDEQSQHSTPQNESIPNSNGETVDNQEILSEMNVSDGQINSPVCGASADDAHDMLPIAELRKKMASARRNTPKVKKGISKRKVGKPHPIQELQGKNGASDNLKGNINFCIKDIVCALSASVESQTTTMLDRQVSRHTKRGSRTKWLTGKDSKELCSPHSSLDVTSTVQQMRRKEVVEPMKESPLAARTYLDRSFEDTPTITELSNQDDLFLAVPPGFESMYNGKGADINGSLLEEEPTVMINNNSQVQANRNDDVCTDHASTEVARSNHVMQTAIPSPDCPVQQAGGKVDERSVLGLQNAGRSQCTMNCSPLRSCSASGSSLPSPSAFSRISDYQVPFVKSSPLWPLIEAMDDFKEVPQHPHFLPLRESNPALREGMALGLMVTYADLVKGTREASIDNSMKWFEDKISILRQLDTLTKLVQVKSNRTCYLEEINKLKAEIVGKTTYSAQIDALLDEKDIAIAELDQKIAKEKENEEAELLNLKSVRSRFEEAYGDAERQFQSILAELHRKKLT</sequence>
<dbReference type="InterPro" id="IPR008395">
    <property type="entry name" value="Agenet-like_dom"/>
</dbReference>
<protein>
    <recommendedName>
        <fullName evidence="5">Agenet-like domain-containing protein</fullName>
    </recommendedName>
</protein>
<evidence type="ECO:0000256" key="3">
    <source>
        <dbReference type="SAM" id="Coils"/>
    </source>
</evidence>
<evidence type="ECO:0000313" key="7">
    <source>
        <dbReference type="Proteomes" id="UP000823388"/>
    </source>
</evidence>
<feature type="compositionally biased region" description="Polar residues" evidence="4">
    <location>
        <begin position="145"/>
        <end position="180"/>
    </location>
</feature>
<evidence type="ECO:0000259" key="5">
    <source>
        <dbReference type="Pfam" id="PF05641"/>
    </source>
</evidence>
<evidence type="ECO:0000256" key="1">
    <source>
        <dbReference type="ARBA" id="ARBA00022448"/>
    </source>
</evidence>
<dbReference type="AlphaFoldDB" id="A0A8T0PQS7"/>
<keyword evidence="3" id="KW-0175">Coiled coil</keyword>
<keyword evidence="1" id="KW-0813">Transport</keyword>